<organism evidence="10 11">
    <name type="scientific">Pararhizobium capsulatum DSM 1112</name>
    <dbReference type="NCBI Taxonomy" id="1121113"/>
    <lineage>
        <taxon>Bacteria</taxon>
        <taxon>Pseudomonadati</taxon>
        <taxon>Pseudomonadota</taxon>
        <taxon>Alphaproteobacteria</taxon>
        <taxon>Hyphomicrobiales</taxon>
        <taxon>Rhizobiaceae</taxon>
        <taxon>Rhizobium/Agrobacterium group</taxon>
        <taxon>Pararhizobium</taxon>
    </lineage>
</organism>
<feature type="transmembrane region" description="Helical" evidence="8">
    <location>
        <begin position="73"/>
        <end position="98"/>
    </location>
</feature>
<evidence type="ECO:0000259" key="9">
    <source>
        <dbReference type="PROSITE" id="PS50928"/>
    </source>
</evidence>
<accession>A0ABU0BLU8</accession>
<keyword evidence="7 8" id="KW-0472">Membrane</keyword>
<evidence type="ECO:0000256" key="1">
    <source>
        <dbReference type="ARBA" id="ARBA00004429"/>
    </source>
</evidence>
<dbReference type="Gene3D" id="1.10.3720.10">
    <property type="entry name" value="MetI-like"/>
    <property type="match status" value="2"/>
</dbReference>
<dbReference type="Pfam" id="PF00528">
    <property type="entry name" value="BPD_transp_1"/>
    <property type="match status" value="2"/>
</dbReference>
<feature type="transmembrane region" description="Helical" evidence="8">
    <location>
        <begin position="394"/>
        <end position="414"/>
    </location>
</feature>
<comment type="subcellular location">
    <subcellularLocation>
        <location evidence="1">Cell inner membrane</location>
        <topology evidence="1">Multi-pass membrane protein</topology>
    </subcellularLocation>
    <subcellularLocation>
        <location evidence="8">Cell membrane</location>
        <topology evidence="8">Multi-pass membrane protein</topology>
    </subcellularLocation>
</comment>
<dbReference type="InterPro" id="IPR000515">
    <property type="entry name" value="MetI-like"/>
</dbReference>
<evidence type="ECO:0000256" key="8">
    <source>
        <dbReference type="RuleBase" id="RU363032"/>
    </source>
</evidence>
<evidence type="ECO:0000256" key="2">
    <source>
        <dbReference type="ARBA" id="ARBA00022448"/>
    </source>
</evidence>
<feature type="transmembrane region" description="Helical" evidence="8">
    <location>
        <begin position="161"/>
        <end position="180"/>
    </location>
</feature>
<keyword evidence="11" id="KW-1185">Reference proteome</keyword>
<evidence type="ECO:0000256" key="5">
    <source>
        <dbReference type="ARBA" id="ARBA00022692"/>
    </source>
</evidence>
<dbReference type="CDD" id="cd06261">
    <property type="entry name" value="TM_PBP2"/>
    <property type="match status" value="2"/>
</dbReference>
<feature type="domain" description="ABC transmembrane type-1" evidence="9">
    <location>
        <begin position="352"/>
        <end position="558"/>
    </location>
</feature>
<sequence>MQTETSVAAVARPAGTKAKGRGIAGGHPGLAAAAVLACTIVLVPVVAIIWLAISGGGSDWPHLMANVIPRATIRTLSLVAMTGTATCITGIITAWLIASCDFPARRFFSAALVLPLAIPAYLSAYAFGELFTFTGPIQSLLRFFIGFKTSRDYWFPDIRSLGGAVLVLSSVLYPYIYLACRSMFLMQGRATADVARTLGASPWRVFLKVQIPMARPAIMVGLTLVAMETLNDIGAVEFLGVQTLTFSIFDTWLNRGSLAGAAQIACIMLVFVVLLMLIERAARRRQRFSSQKTTAAVHDAVRLKLKGWQAGVAVSICALPILLGFAVPFLVLGDYAAKRLHQLFEPRLLKALINSIFVSATAAILTVLLGFVLAYAARTSRSRLITIAGRLSSIGYGVPGTVLAIGVLFPLAGFDNGLDAFLRQHAGISTGLLLSGTGFAIIYACTVRFLTMAEGSIEAGFQKLSPHLDMAARTLGRNGSQTLWSVLIPMMRPAVLSAALLVFIESMKELSATIMLRPFNFNTLATLVYEQASRAKVEDASVAAMIIVIAGMIPVILVSRSLDRAH</sequence>
<comment type="similarity">
    <text evidence="8">Belongs to the binding-protein-dependent transport system permease family.</text>
</comment>
<feature type="transmembrane region" description="Helical" evidence="8">
    <location>
        <begin position="107"/>
        <end position="127"/>
    </location>
</feature>
<comment type="caution">
    <text evidence="10">The sequence shown here is derived from an EMBL/GenBank/DDBJ whole genome shotgun (WGS) entry which is preliminary data.</text>
</comment>
<dbReference type="InterPro" id="IPR035906">
    <property type="entry name" value="MetI-like_sf"/>
</dbReference>
<keyword evidence="6 8" id="KW-1133">Transmembrane helix</keyword>
<feature type="transmembrane region" description="Helical" evidence="8">
    <location>
        <begin position="483"/>
        <end position="504"/>
    </location>
</feature>
<reference evidence="10 11" key="1">
    <citation type="submission" date="2023-07" db="EMBL/GenBank/DDBJ databases">
        <title>Genomic Encyclopedia of Type Strains, Phase IV (KMG-IV): sequencing the most valuable type-strain genomes for metagenomic binning, comparative biology and taxonomic classification.</title>
        <authorList>
            <person name="Goeker M."/>
        </authorList>
    </citation>
    <scope>NUCLEOTIDE SEQUENCE [LARGE SCALE GENOMIC DNA]</scope>
    <source>
        <strain evidence="10 11">DSM 1112</strain>
    </source>
</reference>
<dbReference type="Proteomes" id="UP001230207">
    <property type="component" value="Unassembled WGS sequence"/>
</dbReference>
<dbReference type="EMBL" id="JAUSVF010000001">
    <property type="protein sequence ID" value="MDQ0319215.1"/>
    <property type="molecule type" value="Genomic_DNA"/>
</dbReference>
<evidence type="ECO:0000313" key="10">
    <source>
        <dbReference type="EMBL" id="MDQ0319215.1"/>
    </source>
</evidence>
<dbReference type="PROSITE" id="PS50928">
    <property type="entry name" value="ABC_TM1"/>
    <property type="match status" value="2"/>
</dbReference>
<keyword evidence="2 8" id="KW-0813">Transport</keyword>
<dbReference type="SUPFAM" id="SSF161098">
    <property type="entry name" value="MetI-like"/>
    <property type="match status" value="2"/>
</dbReference>
<protein>
    <submittedName>
        <fullName evidence="10">Iron(III) transport system permease protein</fullName>
    </submittedName>
</protein>
<proteinExistence type="inferred from homology"/>
<feature type="domain" description="ABC transmembrane type-1" evidence="9">
    <location>
        <begin position="72"/>
        <end position="279"/>
    </location>
</feature>
<gene>
    <name evidence="10" type="ORF">QO002_001353</name>
</gene>
<name>A0ABU0BLU8_9HYPH</name>
<feature type="transmembrane region" description="Helical" evidence="8">
    <location>
        <begin position="256"/>
        <end position="278"/>
    </location>
</feature>
<evidence type="ECO:0000313" key="11">
    <source>
        <dbReference type="Proteomes" id="UP001230207"/>
    </source>
</evidence>
<feature type="transmembrane region" description="Helical" evidence="8">
    <location>
        <begin position="217"/>
        <end position="236"/>
    </location>
</feature>
<feature type="transmembrane region" description="Helical" evidence="8">
    <location>
        <begin position="310"/>
        <end position="331"/>
    </location>
</feature>
<evidence type="ECO:0000256" key="7">
    <source>
        <dbReference type="ARBA" id="ARBA00023136"/>
    </source>
</evidence>
<feature type="transmembrane region" description="Helical" evidence="8">
    <location>
        <begin position="351"/>
        <end position="373"/>
    </location>
</feature>
<evidence type="ECO:0000256" key="4">
    <source>
        <dbReference type="ARBA" id="ARBA00022519"/>
    </source>
</evidence>
<feature type="transmembrane region" description="Helical" evidence="8">
    <location>
        <begin position="426"/>
        <end position="445"/>
    </location>
</feature>
<feature type="transmembrane region" description="Helical" evidence="8">
    <location>
        <begin position="29"/>
        <end position="53"/>
    </location>
</feature>
<evidence type="ECO:0000256" key="6">
    <source>
        <dbReference type="ARBA" id="ARBA00022989"/>
    </source>
</evidence>
<evidence type="ECO:0000256" key="3">
    <source>
        <dbReference type="ARBA" id="ARBA00022475"/>
    </source>
</evidence>
<dbReference type="PANTHER" id="PTHR43357">
    <property type="entry name" value="INNER MEMBRANE ABC TRANSPORTER PERMEASE PROTEIN YDCV"/>
    <property type="match status" value="1"/>
</dbReference>
<keyword evidence="4" id="KW-0997">Cell inner membrane</keyword>
<keyword evidence="5 8" id="KW-0812">Transmembrane</keyword>
<feature type="transmembrane region" description="Helical" evidence="8">
    <location>
        <begin position="541"/>
        <end position="562"/>
    </location>
</feature>
<keyword evidence="3" id="KW-1003">Cell membrane</keyword>
<dbReference type="PANTHER" id="PTHR43357:SF3">
    <property type="entry name" value="FE(3+)-TRANSPORT SYSTEM PERMEASE PROTEIN FBPB 2"/>
    <property type="match status" value="1"/>
</dbReference>